<keyword evidence="2" id="KW-1185">Reference proteome</keyword>
<organism evidence="1 2">
    <name type="scientific">Dreissena polymorpha</name>
    <name type="common">Zebra mussel</name>
    <name type="synonym">Mytilus polymorpha</name>
    <dbReference type="NCBI Taxonomy" id="45954"/>
    <lineage>
        <taxon>Eukaryota</taxon>
        <taxon>Metazoa</taxon>
        <taxon>Spiralia</taxon>
        <taxon>Lophotrochozoa</taxon>
        <taxon>Mollusca</taxon>
        <taxon>Bivalvia</taxon>
        <taxon>Autobranchia</taxon>
        <taxon>Heteroconchia</taxon>
        <taxon>Euheterodonta</taxon>
        <taxon>Imparidentia</taxon>
        <taxon>Neoheterodontei</taxon>
        <taxon>Myida</taxon>
        <taxon>Dreissenoidea</taxon>
        <taxon>Dreissenidae</taxon>
        <taxon>Dreissena</taxon>
    </lineage>
</organism>
<gene>
    <name evidence="1" type="ORF">DPMN_139935</name>
</gene>
<reference evidence="1" key="2">
    <citation type="submission" date="2020-11" db="EMBL/GenBank/DDBJ databases">
        <authorList>
            <person name="McCartney M.A."/>
            <person name="Auch B."/>
            <person name="Kono T."/>
            <person name="Mallez S."/>
            <person name="Becker A."/>
            <person name="Gohl D.M."/>
            <person name="Silverstein K.A.T."/>
            <person name="Koren S."/>
            <person name="Bechman K.B."/>
            <person name="Herman A."/>
            <person name="Abrahante J.E."/>
            <person name="Garbe J."/>
        </authorList>
    </citation>
    <scope>NUCLEOTIDE SEQUENCE</scope>
    <source>
        <strain evidence="1">Duluth1</strain>
        <tissue evidence="1">Whole animal</tissue>
    </source>
</reference>
<comment type="caution">
    <text evidence="1">The sequence shown here is derived from an EMBL/GenBank/DDBJ whole genome shotgun (WGS) entry which is preliminary data.</text>
</comment>
<evidence type="ECO:0000313" key="1">
    <source>
        <dbReference type="EMBL" id="KAH3811525.1"/>
    </source>
</evidence>
<proteinExistence type="predicted"/>
<dbReference type="AlphaFoldDB" id="A0A9D4G6N6"/>
<dbReference type="Proteomes" id="UP000828390">
    <property type="component" value="Unassembled WGS sequence"/>
</dbReference>
<name>A0A9D4G6N6_DREPO</name>
<reference evidence="1" key="1">
    <citation type="journal article" date="2019" name="bioRxiv">
        <title>The Genome of the Zebra Mussel, Dreissena polymorpha: A Resource for Invasive Species Research.</title>
        <authorList>
            <person name="McCartney M.A."/>
            <person name="Auch B."/>
            <person name="Kono T."/>
            <person name="Mallez S."/>
            <person name="Zhang Y."/>
            <person name="Obille A."/>
            <person name="Becker A."/>
            <person name="Abrahante J.E."/>
            <person name="Garbe J."/>
            <person name="Badalamenti J.P."/>
            <person name="Herman A."/>
            <person name="Mangelson H."/>
            <person name="Liachko I."/>
            <person name="Sullivan S."/>
            <person name="Sone E.D."/>
            <person name="Koren S."/>
            <person name="Silverstein K.A.T."/>
            <person name="Beckman K.B."/>
            <person name="Gohl D.M."/>
        </authorList>
    </citation>
    <scope>NUCLEOTIDE SEQUENCE</scope>
    <source>
        <strain evidence="1">Duluth1</strain>
        <tissue evidence="1">Whole animal</tissue>
    </source>
</reference>
<protein>
    <submittedName>
        <fullName evidence="1">Uncharacterized protein</fullName>
    </submittedName>
</protein>
<accession>A0A9D4G6N6</accession>
<sequence length="60" mass="7139">MSAVPPHAEIQLMSCSWSTKAVFLNYLGAWPNKFFLKKTWFQEHFMVKVVTKCFRQEENK</sequence>
<dbReference type="EMBL" id="JAIWYP010000006">
    <property type="protein sequence ID" value="KAH3811525.1"/>
    <property type="molecule type" value="Genomic_DNA"/>
</dbReference>
<evidence type="ECO:0000313" key="2">
    <source>
        <dbReference type="Proteomes" id="UP000828390"/>
    </source>
</evidence>